<dbReference type="InterPro" id="IPR011545">
    <property type="entry name" value="DEAD/DEAH_box_helicase_dom"/>
</dbReference>
<evidence type="ECO:0000256" key="8">
    <source>
        <dbReference type="ARBA" id="ARBA00022840"/>
    </source>
</evidence>
<keyword evidence="1 12" id="KW-0639">Primosome</keyword>
<keyword evidence="6 12" id="KW-0347">Helicase</keyword>
<comment type="caution">
    <text evidence="15">The sequence shown here is derived from an EMBL/GenBank/DDBJ whole genome shotgun (WGS) entry which is preliminary data.</text>
</comment>
<dbReference type="InterPro" id="IPR027417">
    <property type="entry name" value="P-loop_NTPase"/>
</dbReference>
<evidence type="ECO:0000256" key="7">
    <source>
        <dbReference type="ARBA" id="ARBA00022833"/>
    </source>
</evidence>
<dbReference type="PROSITE" id="PS51192">
    <property type="entry name" value="HELICASE_ATP_BIND_1"/>
    <property type="match status" value="1"/>
</dbReference>
<comment type="function">
    <text evidence="12">Initiates the restart of stalled replication forks, which reloads the replicative helicase on sites other than the origin of replication. Recognizes and binds to abandoned replication forks and remodels them to uncover a helicase loading site. Promotes assembly of the primosome at these replication forks.</text>
</comment>
<feature type="binding site" evidence="12">
    <location>
        <position position="539"/>
    </location>
    <ligand>
        <name>Zn(2+)</name>
        <dbReference type="ChEBI" id="CHEBI:29105"/>
        <label>2</label>
    </ligand>
</feature>
<reference evidence="15" key="1">
    <citation type="submission" date="2021-01" db="EMBL/GenBank/DDBJ databases">
        <title>Genome public.</title>
        <authorList>
            <person name="Liu C."/>
            <person name="Sun Q."/>
        </authorList>
    </citation>
    <scope>NUCLEOTIDE SEQUENCE</scope>
    <source>
        <strain evidence="15">M6</strain>
    </source>
</reference>
<evidence type="ECO:0000256" key="4">
    <source>
        <dbReference type="ARBA" id="ARBA00022741"/>
    </source>
</evidence>
<evidence type="ECO:0000313" key="16">
    <source>
        <dbReference type="Proteomes" id="UP000633365"/>
    </source>
</evidence>
<dbReference type="GO" id="GO:0006310">
    <property type="term" value="P:DNA recombination"/>
    <property type="evidence" value="ECO:0007669"/>
    <property type="project" value="InterPro"/>
</dbReference>
<dbReference type="Gene3D" id="3.40.1440.60">
    <property type="entry name" value="PriA, 3(prime) DNA-binding domain"/>
    <property type="match status" value="1"/>
</dbReference>
<gene>
    <name evidence="12 15" type="primary">priA</name>
    <name evidence="15" type="ORF">JKK62_03670</name>
</gene>
<dbReference type="Pfam" id="PF18319">
    <property type="entry name" value="Zn_ribbon_PriA"/>
    <property type="match status" value="1"/>
</dbReference>
<dbReference type="GO" id="GO:0006269">
    <property type="term" value="P:DNA replication, synthesis of primer"/>
    <property type="evidence" value="ECO:0007669"/>
    <property type="project" value="UniProtKB-KW"/>
</dbReference>
<keyword evidence="8 12" id="KW-0067">ATP-binding</keyword>
<evidence type="ECO:0000256" key="2">
    <source>
        <dbReference type="ARBA" id="ARBA00022705"/>
    </source>
</evidence>
<dbReference type="Pfam" id="PF17764">
    <property type="entry name" value="PriA_3primeBD"/>
    <property type="match status" value="1"/>
</dbReference>
<comment type="cofactor">
    <cofactor evidence="12">
        <name>Zn(2+)</name>
        <dbReference type="ChEBI" id="CHEBI:29105"/>
    </cofactor>
    <text evidence="12">Binds 2 zinc ions per subunit.</text>
</comment>
<dbReference type="InterPro" id="IPR040498">
    <property type="entry name" value="PriA_CRR"/>
</dbReference>
<dbReference type="PANTHER" id="PTHR30580">
    <property type="entry name" value="PRIMOSOMAL PROTEIN N"/>
    <property type="match status" value="1"/>
</dbReference>
<dbReference type="AlphaFoldDB" id="A0A934TZR1"/>
<dbReference type="HAMAP" id="MF_00983">
    <property type="entry name" value="PriA"/>
    <property type="match status" value="1"/>
</dbReference>
<name>A0A934TZR1_9FIRM</name>
<dbReference type="CDD" id="cd17929">
    <property type="entry name" value="DEXHc_priA"/>
    <property type="match status" value="1"/>
</dbReference>
<evidence type="ECO:0000256" key="5">
    <source>
        <dbReference type="ARBA" id="ARBA00022801"/>
    </source>
</evidence>
<dbReference type="InterPro" id="IPR041236">
    <property type="entry name" value="PriA_C"/>
</dbReference>
<feature type="domain" description="Helicase ATP-binding" evidence="13">
    <location>
        <begin position="284"/>
        <end position="450"/>
    </location>
</feature>
<dbReference type="SUPFAM" id="SSF52540">
    <property type="entry name" value="P-loop containing nucleoside triphosphate hydrolases"/>
    <property type="match status" value="2"/>
</dbReference>
<keyword evidence="3 12" id="KW-0479">Metal-binding</keyword>
<evidence type="ECO:0000256" key="6">
    <source>
        <dbReference type="ARBA" id="ARBA00022806"/>
    </source>
</evidence>
<feature type="domain" description="Helicase C-terminal" evidence="14">
    <location>
        <begin position="547"/>
        <end position="701"/>
    </location>
</feature>
<dbReference type="PROSITE" id="PS51194">
    <property type="entry name" value="HELICASE_CTER"/>
    <property type="match status" value="1"/>
</dbReference>
<evidence type="ECO:0000256" key="3">
    <source>
        <dbReference type="ARBA" id="ARBA00022723"/>
    </source>
</evidence>
<comment type="similarity">
    <text evidence="12">Belongs to the helicase family. PriA subfamily.</text>
</comment>
<dbReference type="GO" id="GO:0016787">
    <property type="term" value="F:hydrolase activity"/>
    <property type="evidence" value="ECO:0007669"/>
    <property type="project" value="UniProtKB-KW"/>
</dbReference>
<evidence type="ECO:0000259" key="14">
    <source>
        <dbReference type="PROSITE" id="PS51194"/>
    </source>
</evidence>
<dbReference type="GO" id="GO:1990077">
    <property type="term" value="C:primosome complex"/>
    <property type="evidence" value="ECO:0007669"/>
    <property type="project" value="UniProtKB-UniRule"/>
</dbReference>
<comment type="catalytic activity">
    <reaction evidence="12">
        <text>Couples ATP hydrolysis with the unwinding of duplex DNA by translocating in the 3'-5' direction.</text>
        <dbReference type="EC" id="5.6.2.4"/>
    </reaction>
</comment>
<dbReference type="InterPro" id="IPR041222">
    <property type="entry name" value="PriA_3primeBD"/>
</dbReference>
<evidence type="ECO:0000256" key="1">
    <source>
        <dbReference type="ARBA" id="ARBA00022515"/>
    </source>
</evidence>
<dbReference type="EC" id="5.6.2.4" evidence="12"/>
<dbReference type="NCBIfam" id="TIGR00595">
    <property type="entry name" value="priA"/>
    <property type="match status" value="1"/>
</dbReference>
<evidence type="ECO:0000256" key="12">
    <source>
        <dbReference type="HAMAP-Rule" id="MF_00983"/>
    </source>
</evidence>
<feature type="binding site" evidence="12">
    <location>
        <position position="512"/>
    </location>
    <ligand>
        <name>Zn(2+)</name>
        <dbReference type="ChEBI" id="CHEBI:29105"/>
        <label>1</label>
    </ligand>
</feature>
<keyword evidence="4 12" id="KW-0547">Nucleotide-binding</keyword>
<dbReference type="EMBL" id="JAEQMG010000041">
    <property type="protein sequence ID" value="MBK6087760.1"/>
    <property type="molecule type" value="Genomic_DNA"/>
</dbReference>
<evidence type="ECO:0000259" key="13">
    <source>
        <dbReference type="PROSITE" id="PS51192"/>
    </source>
</evidence>
<dbReference type="Pfam" id="PF00270">
    <property type="entry name" value="DEAD"/>
    <property type="match status" value="1"/>
</dbReference>
<keyword evidence="9 12" id="KW-0238">DNA-binding</keyword>
<dbReference type="Proteomes" id="UP000633365">
    <property type="component" value="Unassembled WGS sequence"/>
</dbReference>
<dbReference type="FunFam" id="3.40.50.300:FF:000489">
    <property type="entry name" value="Primosome assembly protein PriA"/>
    <property type="match status" value="1"/>
</dbReference>
<evidence type="ECO:0000256" key="11">
    <source>
        <dbReference type="ARBA" id="ARBA00048988"/>
    </source>
</evidence>
<evidence type="ECO:0000256" key="10">
    <source>
        <dbReference type="ARBA" id="ARBA00023235"/>
    </source>
</evidence>
<dbReference type="SMART" id="SM00490">
    <property type="entry name" value="HELICc"/>
    <property type="match status" value="1"/>
</dbReference>
<feature type="binding site" evidence="12">
    <location>
        <position position="524"/>
    </location>
    <ligand>
        <name>Zn(2+)</name>
        <dbReference type="ChEBI" id="CHEBI:29105"/>
        <label>2</label>
    </ligand>
</feature>
<dbReference type="PANTHER" id="PTHR30580:SF0">
    <property type="entry name" value="PRIMOSOMAL PROTEIN N"/>
    <property type="match status" value="1"/>
</dbReference>
<keyword evidence="16" id="KW-1185">Reference proteome</keyword>
<feature type="binding site" evidence="12">
    <location>
        <position position="542"/>
    </location>
    <ligand>
        <name>Zn(2+)</name>
        <dbReference type="ChEBI" id="CHEBI:29105"/>
        <label>2</label>
    </ligand>
</feature>
<protein>
    <recommendedName>
        <fullName evidence="12">Replication restart protein PriA</fullName>
    </recommendedName>
    <alternativeName>
        <fullName evidence="12">ATP-dependent DNA helicase PriA</fullName>
        <ecNumber evidence="12">5.6.2.4</ecNumber>
    </alternativeName>
    <alternativeName>
        <fullName evidence="12">DNA 3'-5' helicase PriA</fullName>
    </alternativeName>
</protein>
<comment type="catalytic activity">
    <reaction evidence="11 12">
        <text>ATP + H2O = ADP + phosphate + H(+)</text>
        <dbReference type="Rhea" id="RHEA:13065"/>
        <dbReference type="ChEBI" id="CHEBI:15377"/>
        <dbReference type="ChEBI" id="CHEBI:15378"/>
        <dbReference type="ChEBI" id="CHEBI:30616"/>
        <dbReference type="ChEBI" id="CHEBI:43474"/>
        <dbReference type="ChEBI" id="CHEBI:456216"/>
        <dbReference type="EC" id="5.6.2.4"/>
    </reaction>
</comment>
<dbReference type="GO" id="GO:0006270">
    <property type="term" value="P:DNA replication initiation"/>
    <property type="evidence" value="ECO:0007669"/>
    <property type="project" value="TreeGrafter"/>
</dbReference>
<organism evidence="15 16">
    <name type="scientific">Ruminococcus difficilis</name>
    <dbReference type="NCBI Taxonomy" id="2763069"/>
    <lineage>
        <taxon>Bacteria</taxon>
        <taxon>Bacillati</taxon>
        <taxon>Bacillota</taxon>
        <taxon>Clostridia</taxon>
        <taxon>Eubacteriales</taxon>
        <taxon>Oscillospiraceae</taxon>
        <taxon>Ruminococcus</taxon>
    </lineage>
</organism>
<dbReference type="GO" id="GO:0003677">
    <property type="term" value="F:DNA binding"/>
    <property type="evidence" value="ECO:0007669"/>
    <property type="project" value="UniProtKB-UniRule"/>
</dbReference>
<dbReference type="InterPro" id="IPR014001">
    <property type="entry name" value="Helicase_ATP-bd"/>
</dbReference>
<feature type="binding site" evidence="12">
    <location>
        <position position="552"/>
    </location>
    <ligand>
        <name>Zn(2+)</name>
        <dbReference type="ChEBI" id="CHEBI:29105"/>
        <label>1</label>
    </ligand>
</feature>
<dbReference type="Pfam" id="PF18074">
    <property type="entry name" value="PriA_C"/>
    <property type="match status" value="1"/>
</dbReference>
<accession>A0A934TZR1</accession>
<dbReference type="InterPro" id="IPR042115">
    <property type="entry name" value="PriA_3primeBD_sf"/>
</dbReference>
<dbReference type="InterPro" id="IPR001650">
    <property type="entry name" value="Helicase_C-like"/>
</dbReference>
<keyword evidence="7 12" id="KW-0862">Zinc</keyword>
<dbReference type="GO" id="GO:0043138">
    <property type="term" value="F:3'-5' DNA helicase activity"/>
    <property type="evidence" value="ECO:0007669"/>
    <property type="project" value="UniProtKB-EC"/>
</dbReference>
<keyword evidence="5 12" id="KW-0378">Hydrolase</keyword>
<dbReference type="SMART" id="SM00487">
    <property type="entry name" value="DEXDc"/>
    <property type="match status" value="1"/>
</dbReference>
<feature type="binding site" evidence="12">
    <location>
        <position position="515"/>
    </location>
    <ligand>
        <name>Zn(2+)</name>
        <dbReference type="ChEBI" id="CHEBI:29105"/>
        <label>1</label>
    </ligand>
</feature>
<comment type="subunit">
    <text evidence="12">Component of the replication restart primosome.</text>
</comment>
<evidence type="ECO:0000313" key="15">
    <source>
        <dbReference type="EMBL" id="MBK6087760.1"/>
    </source>
</evidence>
<dbReference type="GO" id="GO:0008270">
    <property type="term" value="F:zinc ion binding"/>
    <property type="evidence" value="ECO:0007669"/>
    <property type="project" value="UniProtKB-UniRule"/>
</dbReference>
<feature type="binding site" evidence="12">
    <location>
        <position position="555"/>
    </location>
    <ligand>
        <name>Zn(2+)</name>
        <dbReference type="ChEBI" id="CHEBI:29105"/>
        <label>1</label>
    </ligand>
</feature>
<keyword evidence="2 12" id="KW-0235">DNA replication</keyword>
<feature type="binding site" evidence="12">
    <location>
        <position position="521"/>
    </location>
    <ligand>
        <name>Zn(2+)</name>
        <dbReference type="ChEBI" id="CHEBI:29105"/>
        <label>2</label>
    </ligand>
</feature>
<dbReference type="CDD" id="cd18804">
    <property type="entry name" value="SF2_C_priA"/>
    <property type="match status" value="1"/>
</dbReference>
<dbReference type="Gene3D" id="3.40.50.300">
    <property type="entry name" value="P-loop containing nucleotide triphosphate hydrolases"/>
    <property type="match status" value="2"/>
</dbReference>
<keyword evidence="10 12" id="KW-0413">Isomerase</keyword>
<proteinExistence type="inferred from homology"/>
<dbReference type="InterPro" id="IPR005259">
    <property type="entry name" value="PriA"/>
</dbReference>
<sequence>MTDKIAYVAVENALLHFDNAFSYRIPEGMPVQAGCRVAMPFGRGDSKRQGIVLGLGEEDADDLKTVSELLDDEPVLNDEMLKMCSFIKSHCFCTYYDAVKAMLPAGINYRLSLEYSVSADLGDRFYDLSDEYRRIVTIIRSKNNKVEKHHLLQELGYADSSLLDQMEAEGILFKNDAALRRIGDKTIKMIRLSDDAETLLQGMKLSAKQESVIDLLSTVGSASVKEVCYYTGVTTSVPDTLVRKNIAVYYDDEVFRVPRSSVSDKREITLTEEQQKAYDELSTLYHSDKPEVSLLYGITGSGKTSVFFKLIEQASNDGKDVILMVPEIALTPQMIAMFRAHFGDKVAVFHSALSLGERLDEYKRVSRGIAKIAVGTRSAIFAPFQNLGLIIMDEEQEHTYKSESKPRFNTKELAKFRCSYHKALLLFSSATPSVETYYYANEGRYHKHVLTRRYGTATLPDVVIADMNEEIEVGNTGVFSNILLQNIEENLDNGKQSILLLNRRGYNSYVTCNSCREPLTCPNCSISLTYHSANNRMMCHYCGYSVPYRTECPTCHSHSLRLRGTGTQRAEVEIAQIFPQARILRMDTDTTMTRSSHEKKLTAFANGEYDILVGTQMVAKGLDFPNVTLVGVLNADHMLYLDDYRSYENTFSLLTQVVGRSGRGKDKGRAIIQTYTPENPIIALAARQDYDAFYNAEIGIRKAMLYPPFASICMVGFVGENAKQTEGAAFAFTKQMTQLLQTEFTDIPLRVLGPSQAAVFKVSNKYRFKLILKCRNDSRFREMLARMLVQFSSNREFGNVTVYADMDPLSL</sequence>
<dbReference type="GO" id="GO:0005524">
    <property type="term" value="F:ATP binding"/>
    <property type="evidence" value="ECO:0007669"/>
    <property type="project" value="UniProtKB-UniRule"/>
</dbReference>
<dbReference type="GO" id="GO:0006302">
    <property type="term" value="P:double-strand break repair"/>
    <property type="evidence" value="ECO:0007669"/>
    <property type="project" value="InterPro"/>
</dbReference>
<dbReference type="Pfam" id="PF00271">
    <property type="entry name" value="Helicase_C"/>
    <property type="match status" value="1"/>
</dbReference>
<dbReference type="RefSeq" id="WP_186833464.1">
    <property type="nucleotide sequence ID" value="NZ_JAEQMG010000041.1"/>
</dbReference>
<evidence type="ECO:0000256" key="9">
    <source>
        <dbReference type="ARBA" id="ARBA00023125"/>
    </source>
</evidence>